<protein>
    <submittedName>
        <fullName evidence="1">Uncharacterized protein</fullName>
    </submittedName>
</protein>
<organism evidence="1 2">
    <name type="scientific">Gigaspora margarita</name>
    <dbReference type="NCBI Taxonomy" id="4874"/>
    <lineage>
        <taxon>Eukaryota</taxon>
        <taxon>Fungi</taxon>
        <taxon>Fungi incertae sedis</taxon>
        <taxon>Mucoromycota</taxon>
        <taxon>Glomeromycotina</taxon>
        <taxon>Glomeromycetes</taxon>
        <taxon>Diversisporales</taxon>
        <taxon>Gigasporaceae</taxon>
        <taxon>Gigaspora</taxon>
    </lineage>
</organism>
<dbReference type="OrthoDB" id="2393901at2759"/>
<comment type="caution">
    <text evidence="1">The sequence shown here is derived from an EMBL/GenBank/DDBJ whole genome shotgun (WGS) entry which is preliminary data.</text>
</comment>
<evidence type="ECO:0000313" key="2">
    <source>
        <dbReference type="Proteomes" id="UP000439903"/>
    </source>
</evidence>
<evidence type="ECO:0000313" key="1">
    <source>
        <dbReference type="EMBL" id="KAF0561978.1"/>
    </source>
</evidence>
<sequence>MDTFDNFAREHGIVIKESFRYIAVKIYQNNPQFYKYYKDSFKPENQLGIEELFQKAENAIMISEITNDTEAINLIDNVIKDEYDLIKTPITIKEALNCLKLRDRAFITQGIQEVNDFSFFNHHGTEYEIKLNDNSFNYIKLKNFNLINNIVKWLNLEERDAPHFDKSALESIRVGIGIEVCLKDFKLINGLNVKINKFINDRSDKYNIILFQFSNFLFYYLKNIFQQVVKKRVKSGFDEGFDHTKVDEGTKIKWIGYACRDKYPKDINHSRKRPVPIDEDGIYSITNNYAFKFDKMDIKDIKEKKILLITDASYPFISDFDKFTINVLFYDFKNSFDHFLSDVMDELNRNA</sequence>
<name>A0A8H4B5S4_GIGMA</name>
<dbReference type="EMBL" id="WTPW01000004">
    <property type="protein sequence ID" value="KAF0561978.1"/>
    <property type="molecule type" value="Genomic_DNA"/>
</dbReference>
<dbReference type="AlphaFoldDB" id="A0A8H4B5S4"/>
<proteinExistence type="predicted"/>
<dbReference type="Proteomes" id="UP000439903">
    <property type="component" value="Unassembled WGS sequence"/>
</dbReference>
<accession>A0A8H4B5S4</accession>
<gene>
    <name evidence="1" type="ORF">F8M41_014570</name>
</gene>
<reference evidence="1 2" key="1">
    <citation type="journal article" date="2019" name="Environ. Microbiol.">
        <title>At the nexus of three kingdoms: the genome of the mycorrhizal fungus Gigaspora margarita provides insights into plant, endobacterial and fungal interactions.</title>
        <authorList>
            <person name="Venice F."/>
            <person name="Ghignone S."/>
            <person name="Salvioli di Fossalunga A."/>
            <person name="Amselem J."/>
            <person name="Novero M."/>
            <person name="Xianan X."/>
            <person name="Sedzielewska Toro K."/>
            <person name="Morin E."/>
            <person name="Lipzen A."/>
            <person name="Grigoriev I.V."/>
            <person name="Henrissat B."/>
            <person name="Martin F.M."/>
            <person name="Bonfante P."/>
        </authorList>
    </citation>
    <scope>NUCLEOTIDE SEQUENCE [LARGE SCALE GENOMIC DNA]</scope>
    <source>
        <strain evidence="1 2">BEG34</strain>
    </source>
</reference>
<keyword evidence="2" id="KW-1185">Reference proteome</keyword>